<dbReference type="STRING" id="221109.gene:10735616"/>
<evidence type="ECO:0000313" key="1">
    <source>
        <dbReference type="EMBL" id="BAC15320.1"/>
    </source>
</evidence>
<dbReference type="eggNOG" id="ENOG5032ZN2">
    <property type="taxonomic scope" value="Bacteria"/>
</dbReference>
<organism evidence="1 2">
    <name type="scientific">Oceanobacillus iheyensis (strain DSM 14371 / CIP 107618 / JCM 11309 / KCTC 3954 / HTE831)</name>
    <dbReference type="NCBI Taxonomy" id="221109"/>
    <lineage>
        <taxon>Bacteria</taxon>
        <taxon>Bacillati</taxon>
        <taxon>Bacillota</taxon>
        <taxon>Bacilli</taxon>
        <taxon>Bacillales</taxon>
        <taxon>Bacillaceae</taxon>
        <taxon>Oceanobacillus</taxon>
    </lineage>
</organism>
<dbReference type="HOGENOM" id="CLU_188901_0_0_9"/>
<gene>
    <name evidence="1" type="ordered locus">OB3364</name>
</gene>
<accession>Q8EL67</accession>
<protein>
    <submittedName>
        <fullName evidence="1">Hypothetical conserved protein</fullName>
    </submittedName>
</protein>
<name>Q8EL67_OCEIH</name>
<evidence type="ECO:0000313" key="2">
    <source>
        <dbReference type="Proteomes" id="UP000000822"/>
    </source>
</evidence>
<keyword evidence="2" id="KW-1185">Reference proteome</keyword>
<dbReference type="AlphaFoldDB" id="Q8EL67"/>
<reference evidence="1 2" key="2">
    <citation type="journal article" date="2002" name="Nucleic Acids Res.">
        <title>Genome sequence of Oceanobacillus iheyensis isolated from the Iheya Ridge and its unexpected adaptive capabilities to extreme environments.</title>
        <authorList>
            <person name="Takami H."/>
            <person name="Takaki Y."/>
            <person name="Uchiyama I."/>
        </authorList>
    </citation>
    <scope>NUCLEOTIDE SEQUENCE [LARGE SCALE GENOMIC DNA]</scope>
    <source>
        <strain evidence="2">DSM 14371 / CIP 107618 / JCM 11309 / KCTC 3954 / HTE831</strain>
    </source>
</reference>
<proteinExistence type="predicted"/>
<dbReference type="OrthoDB" id="2453885at2"/>
<dbReference type="KEGG" id="oih:OB3364"/>
<dbReference type="EMBL" id="BA000028">
    <property type="protein sequence ID" value="BAC15320.1"/>
    <property type="molecule type" value="Genomic_DNA"/>
</dbReference>
<sequence length="88" mass="10234">METKKELIQQIVIVINILEKDYDITNGILEELHQRYLKALKILEGNKEIQNINIDGGVRAYLDSFSDYTNALLAEMHRAEKLFKELNV</sequence>
<dbReference type="RefSeq" id="WP_011067762.1">
    <property type="nucleotide sequence ID" value="NC_004193.1"/>
</dbReference>
<reference evidence="1 2" key="1">
    <citation type="journal article" date="2001" name="FEMS Microbiol. Lett.">
        <title>Oceanobacillus iheyensis gen. nov., sp. nov., a deep-sea extremely halotolerant and alkaliphilic species isolated from a depth of 1050 m on the Iheya Ridge.</title>
        <authorList>
            <person name="Lu J."/>
            <person name="Nogi Y."/>
            <person name="Takami H."/>
        </authorList>
    </citation>
    <scope>NUCLEOTIDE SEQUENCE [LARGE SCALE GENOMIC DNA]</scope>
    <source>
        <strain evidence="2">DSM 14371 / CIP 107618 / JCM 11309 / KCTC 3954 / HTE831</strain>
    </source>
</reference>
<dbReference type="Proteomes" id="UP000000822">
    <property type="component" value="Chromosome"/>
</dbReference>